<dbReference type="OrthoDB" id="193703at2759"/>
<dbReference type="GO" id="GO:0031593">
    <property type="term" value="F:polyubiquitin modification-dependent protein binding"/>
    <property type="evidence" value="ECO:0007669"/>
    <property type="project" value="TreeGrafter"/>
</dbReference>
<dbReference type="Gene3D" id="6.10.130.10">
    <property type="entry name" value="Ubiquitin-protein ligase E3A, N-terminal zinc-binding domain (AZUL)"/>
    <property type="match status" value="1"/>
</dbReference>
<evidence type="ECO:0000313" key="2">
    <source>
        <dbReference type="EMBL" id="CAH2352015.1"/>
    </source>
</evidence>
<dbReference type="PANTHER" id="PTHR12555:SF15">
    <property type="entry name" value="FUSION DEGRADATION PROTEIN (UFD1), PUTATIVE (AFU_ORTHOLOGUE AFUA_4G04640)-RELATED"/>
    <property type="match status" value="1"/>
</dbReference>
<dbReference type="AlphaFoldDB" id="A0A9P0QNX2"/>
<sequence>MINTEVLLDRELSAGLSKFSDKVILPQSVLSQIIDEYQDNLPHPLIFRMICNGSQSYLGVKEFGGDEQEHKAGIPWIIQQELGVSDDKDQAVPLNFTLIDSIPKGTSLKLKPIKEYPEVHNWKYFLESKLRNYTTLTKGSILYVEDKDQVYELYVEDVEPANTVCIIDTDITLDVIEELHEDSIKKRSSDVIKEIGLTVEVELGSSPVYKIQKEKVNGKRISVEPIDNDFDNVDVVLGDKFVSLDRYTTTTLGSGSHSLTVPQDTDSMEGEKDDWTYLIPYVWDHSVKVNIVLSEIEDEEMEVVPEVGSNNNMVQCGNCDKYIPKASMVLHENFCKRNNVKCSCGKVFLKNIPETHWKCEHCEQHSDTQLSKIKHYRTFHEGPYKCPDCGASGFSSSFDLVLHHRATDCSFKLHECRFCHLIVPQEESNYEDKYNNLTHHESDCGNKTTECFRCQKIFKQKDIATHLKVHELEKVQYDNIVTVSTEKCSNDNCINILNGPSNSLRLCDLCYGSVYSSVDDPTNFKLQNRIERKYVIQLSKGCGNSWCKNPECKSSGMATAMTMKDIIPHVRDGLLSFVVSPQLPINNQRAHKEINQNQFWFCVDQNTTKRKLLVENLFIQGEYKPELVYKAVNEIREISEDRIRNWLEYNAIKAG</sequence>
<feature type="domain" description="C2H2-type" evidence="1">
    <location>
        <begin position="357"/>
        <end position="380"/>
    </location>
</feature>
<dbReference type="SMART" id="SM00355">
    <property type="entry name" value="ZnF_C2H2"/>
    <property type="match status" value="3"/>
</dbReference>
<accession>A0A9P0QNX2</accession>
<dbReference type="InterPro" id="IPR032353">
    <property type="entry name" value="AZUL"/>
</dbReference>
<protein>
    <recommendedName>
        <fullName evidence="1">C2H2-type domain-containing protein</fullName>
    </recommendedName>
</protein>
<proteinExistence type="predicted"/>
<feature type="domain" description="C2H2-type" evidence="1">
    <location>
        <begin position="449"/>
        <end position="470"/>
    </location>
</feature>
<dbReference type="EMBL" id="CAKXYY010000005">
    <property type="protein sequence ID" value="CAH2352015.1"/>
    <property type="molecule type" value="Genomic_DNA"/>
</dbReference>
<dbReference type="InterPro" id="IPR042299">
    <property type="entry name" value="Ufd1-like_Nn"/>
</dbReference>
<dbReference type="InterPro" id="IPR004854">
    <property type="entry name" value="Ufd1-like"/>
</dbReference>
<dbReference type="InterPro" id="IPR013087">
    <property type="entry name" value="Znf_C2H2_type"/>
</dbReference>
<dbReference type="Pfam" id="PF24842">
    <property type="entry name" value="UFD1_N2"/>
    <property type="match status" value="1"/>
</dbReference>
<dbReference type="GO" id="GO:0036503">
    <property type="term" value="P:ERAD pathway"/>
    <property type="evidence" value="ECO:0007669"/>
    <property type="project" value="TreeGrafter"/>
</dbReference>
<dbReference type="Pfam" id="PF23580">
    <property type="entry name" value="Znf_XAF1_N"/>
    <property type="match status" value="1"/>
</dbReference>
<reference evidence="2" key="1">
    <citation type="submission" date="2022-03" db="EMBL/GenBank/DDBJ databases">
        <authorList>
            <person name="Legras J.-L."/>
            <person name="Devillers H."/>
            <person name="Grondin C."/>
        </authorList>
    </citation>
    <scope>NUCLEOTIDE SEQUENCE</scope>
    <source>
        <strain evidence="2">CLIB 1423</strain>
    </source>
</reference>
<evidence type="ECO:0000259" key="1">
    <source>
        <dbReference type="SMART" id="SM00355"/>
    </source>
</evidence>
<feature type="domain" description="C2H2-type" evidence="1">
    <location>
        <begin position="384"/>
        <end position="405"/>
    </location>
</feature>
<keyword evidence="3" id="KW-1185">Reference proteome</keyword>
<dbReference type="Proteomes" id="UP000837801">
    <property type="component" value="Unassembled WGS sequence"/>
</dbReference>
<dbReference type="GO" id="GO:0006511">
    <property type="term" value="P:ubiquitin-dependent protein catabolic process"/>
    <property type="evidence" value="ECO:0007669"/>
    <property type="project" value="InterPro"/>
</dbReference>
<name>A0A9P0QNX2_9ASCO</name>
<dbReference type="Pfam" id="PF16558">
    <property type="entry name" value="AZUL"/>
    <property type="match status" value="1"/>
</dbReference>
<dbReference type="InterPro" id="IPR055418">
    <property type="entry name" value="UFD1_N2"/>
</dbReference>
<comment type="caution">
    <text evidence="2">The sequence shown here is derived from an EMBL/GenBank/DDBJ whole genome shotgun (WGS) entry which is preliminary data.</text>
</comment>
<dbReference type="InterPro" id="IPR042556">
    <property type="entry name" value="AZUL_sf"/>
</dbReference>
<evidence type="ECO:0000313" key="3">
    <source>
        <dbReference type="Proteomes" id="UP000837801"/>
    </source>
</evidence>
<dbReference type="Gene3D" id="3.10.330.10">
    <property type="match status" value="1"/>
</dbReference>
<dbReference type="Gene3D" id="2.40.40.50">
    <property type="entry name" value="Ubiquitin fusion degradation protein UFD1, N-terminal domain"/>
    <property type="match status" value="1"/>
</dbReference>
<dbReference type="PANTHER" id="PTHR12555">
    <property type="entry name" value="UBIQUITIN FUSION DEGRADATON PROTEIN 1"/>
    <property type="match status" value="1"/>
</dbReference>
<dbReference type="Gene3D" id="3.30.160.60">
    <property type="entry name" value="Classic Zinc Finger"/>
    <property type="match status" value="1"/>
</dbReference>
<gene>
    <name evidence="2" type="ORF">CLIB1423_05S03708</name>
</gene>
<dbReference type="GO" id="GO:0034098">
    <property type="term" value="C:VCP-NPL4-UFD1 AAA ATPase complex"/>
    <property type="evidence" value="ECO:0007669"/>
    <property type="project" value="TreeGrafter"/>
</dbReference>
<organism evidence="2 3">
    <name type="scientific">[Candida] railenensis</name>
    <dbReference type="NCBI Taxonomy" id="45579"/>
    <lineage>
        <taxon>Eukaryota</taxon>
        <taxon>Fungi</taxon>
        <taxon>Dikarya</taxon>
        <taxon>Ascomycota</taxon>
        <taxon>Saccharomycotina</taxon>
        <taxon>Pichiomycetes</taxon>
        <taxon>Debaryomycetaceae</taxon>
        <taxon>Kurtzmaniella</taxon>
    </lineage>
</organism>